<proteinExistence type="inferred from homology"/>
<dbReference type="GO" id="GO:0004222">
    <property type="term" value="F:metalloendopeptidase activity"/>
    <property type="evidence" value="ECO:0007669"/>
    <property type="project" value="InterPro"/>
</dbReference>
<evidence type="ECO:0000256" key="4">
    <source>
        <dbReference type="ARBA" id="ARBA00022670"/>
    </source>
</evidence>
<dbReference type="GO" id="GO:0005886">
    <property type="term" value="C:plasma membrane"/>
    <property type="evidence" value="ECO:0007669"/>
    <property type="project" value="TreeGrafter"/>
</dbReference>
<keyword evidence="7" id="KW-0862">Zinc</keyword>
<evidence type="ECO:0000259" key="11">
    <source>
        <dbReference type="Pfam" id="PF05649"/>
    </source>
</evidence>
<evidence type="ECO:0000313" key="12">
    <source>
        <dbReference type="EMBL" id="MBW20246.1"/>
    </source>
</evidence>
<dbReference type="InterPro" id="IPR018497">
    <property type="entry name" value="Peptidase_M13_C"/>
</dbReference>
<accession>A0A2I9LPD0</accession>
<evidence type="ECO:0000256" key="8">
    <source>
        <dbReference type="ARBA" id="ARBA00023049"/>
    </source>
</evidence>
<dbReference type="InterPro" id="IPR024079">
    <property type="entry name" value="MetalloPept_cat_dom_sf"/>
</dbReference>
<comment type="cofactor">
    <cofactor evidence="1">
        <name>Zn(2+)</name>
        <dbReference type="ChEBI" id="CHEBI:29105"/>
    </cofactor>
</comment>
<feature type="domain" description="Peptidase M13 C-terminal" evidence="10">
    <location>
        <begin position="505"/>
        <end position="711"/>
    </location>
</feature>
<keyword evidence="5" id="KW-0479">Metal-binding</keyword>
<dbReference type="GO" id="GO:0046872">
    <property type="term" value="F:metal ion binding"/>
    <property type="evidence" value="ECO:0007669"/>
    <property type="project" value="UniProtKB-KW"/>
</dbReference>
<name>A0A2I9LPD0_9SCOR</name>
<dbReference type="InterPro" id="IPR042089">
    <property type="entry name" value="Peptidase_M13_dom_2"/>
</dbReference>
<dbReference type="Pfam" id="PF01431">
    <property type="entry name" value="Peptidase_M13"/>
    <property type="match status" value="1"/>
</dbReference>
<feature type="domain" description="Peptidase M13 N-terminal" evidence="11">
    <location>
        <begin position="57"/>
        <end position="443"/>
    </location>
</feature>
<keyword evidence="8" id="KW-0482">Metalloprotease</keyword>
<evidence type="ECO:0000256" key="1">
    <source>
        <dbReference type="ARBA" id="ARBA00001947"/>
    </source>
</evidence>
<evidence type="ECO:0000256" key="5">
    <source>
        <dbReference type="ARBA" id="ARBA00022723"/>
    </source>
</evidence>
<comment type="similarity">
    <text evidence="3">Belongs to the peptidase M13 family.</text>
</comment>
<evidence type="ECO:0000256" key="2">
    <source>
        <dbReference type="ARBA" id="ARBA00006629"/>
    </source>
</evidence>
<sequence>MSKMNGHFRHFLYYFLLYFLSNSDANFAREDSKICNSPECVFAAADLLTYMDHNVDPCKDFYSFACGRWEKSNPNITSVTTRLTEMNKNMHLRLKNLLESPDNSSEPNHWKKAKKFYRTCLNLDKREKSDKRLFINDIKQLGVWPVLENVNWREGSFDWIQTLEMMFEMGYNRNILLKISIGADYKNTSIRRIFIDQPIFGMKKQLFFHEKYVDAYMKMIVEMVTLLKPHADVDDLTIEMASALDVERQLAQLALPIPNKRTPQESYNLVKIRQLMEFMPQVDWLRLINAFLPDVILTLNDQIVVKEPKFLRQFVIFMKTLDKERRRDLANYMFYRVVIANAINLPKLFRWSYFDFRSALANKEIHPPVWSLCIHATTTIFSYSASSIYAKKYFRKETKEAVKEMVRRIQERLICILKQVKWMDSTTRSRALEKAHAMSIVIGCSDDIFNDWQLNQHYEKIIIGNSHYENVQNARKYLYQKLMEGLNKPINKAILRGHTRILMANAYYSPFLNTMNIPVGILQDAVFNEHYPHYINYGRLGSIVGHEMTHAFDNKGAWYDKNGNWKLWWADDTYQKFMKTSECLVKQYNRFYITELHRKLNGTQTLGENIADNCGVRESYLAYRTWVSDHRISEPKLPGLDYTPNQLFWISYATGWCSSYSRNNLRSRVLYDVHPPARNRILATVSNSKDFAEDFNCPVGSPLNPTTKCTVWI</sequence>
<dbReference type="InterPro" id="IPR008753">
    <property type="entry name" value="Peptidase_M13_N"/>
</dbReference>
<keyword evidence="6" id="KW-0378">Hydrolase</keyword>
<evidence type="ECO:0000256" key="6">
    <source>
        <dbReference type="ARBA" id="ARBA00022801"/>
    </source>
</evidence>
<evidence type="ECO:0000256" key="9">
    <source>
        <dbReference type="SAM" id="SignalP"/>
    </source>
</evidence>
<dbReference type="GO" id="GO:0016485">
    <property type="term" value="P:protein processing"/>
    <property type="evidence" value="ECO:0007669"/>
    <property type="project" value="TreeGrafter"/>
</dbReference>
<protein>
    <submittedName>
        <fullName evidence="12">Neprilysin</fullName>
    </submittedName>
</protein>
<dbReference type="PANTHER" id="PTHR11733">
    <property type="entry name" value="ZINC METALLOPROTEASE FAMILY M13 NEPRILYSIN-RELATED"/>
    <property type="match status" value="1"/>
</dbReference>
<dbReference type="PANTHER" id="PTHR11733:SF208">
    <property type="entry name" value="PEPTIDASE M13 C-TERMINAL DOMAIN-CONTAINING PROTEIN"/>
    <property type="match status" value="1"/>
</dbReference>
<dbReference type="InterPro" id="IPR000718">
    <property type="entry name" value="Peptidase_M13"/>
</dbReference>
<keyword evidence="4" id="KW-0645">Protease</keyword>
<organism evidence="12">
    <name type="scientific">Centruroides hentzi</name>
    <dbReference type="NCBI Taxonomy" id="88313"/>
    <lineage>
        <taxon>Eukaryota</taxon>
        <taxon>Metazoa</taxon>
        <taxon>Ecdysozoa</taxon>
        <taxon>Arthropoda</taxon>
        <taxon>Chelicerata</taxon>
        <taxon>Arachnida</taxon>
        <taxon>Scorpiones</taxon>
        <taxon>Buthida</taxon>
        <taxon>Buthoidea</taxon>
        <taxon>Buthidae</taxon>
        <taxon>Centruroides</taxon>
    </lineage>
</organism>
<dbReference type="Gene3D" id="1.10.1380.10">
    <property type="entry name" value="Neutral endopeptidase , domain2"/>
    <property type="match status" value="1"/>
</dbReference>
<evidence type="ECO:0000256" key="3">
    <source>
        <dbReference type="ARBA" id="ARBA00007357"/>
    </source>
</evidence>
<reference evidence="12" key="1">
    <citation type="journal article" date="2017" name="Toxicon">
        <title>Venom-gland transcriptomics and venom proteomics of the Hentz striped scorpion (Centruroides hentzi; Buthidae) reveal high toxin diversity in a harmless member of a lethal family.</title>
        <authorList>
            <person name="Ward M.J."/>
            <person name="Ellsworth S.A."/>
            <person name="Rokyta D.R."/>
        </authorList>
    </citation>
    <scope>NUCLEOTIDE SEQUENCE</scope>
    <source>
        <tissue evidence="12">Venom gland</tissue>
    </source>
</reference>
<evidence type="ECO:0000259" key="10">
    <source>
        <dbReference type="Pfam" id="PF01431"/>
    </source>
</evidence>
<dbReference type="SUPFAM" id="SSF55486">
    <property type="entry name" value="Metalloproteases ('zincins'), catalytic domain"/>
    <property type="match status" value="1"/>
</dbReference>
<evidence type="ECO:0000256" key="7">
    <source>
        <dbReference type="ARBA" id="ARBA00022833"/>
    </source>
</evidence>
<dbReference type="PRINTS" id="PR00786">
    <property type="entry name" value="NEPRILYSIN"/>
</dbReference>
<dbReference type="CDD" id="cd08662">
    <property type="entry name" value="M13"/>
    <property type="match status" value="1"/>
</dbReference>
<dbReference type="AlphaFoldDB" id="A0A2I9LPD0"/>
<dbReference type="EMBL" id="GFWZ01000256">
    <property type="protein sequence ID" value="MBW20246.1"/>
    <property type="molecule type" value="Transcribed_RNA"/>
</dbReference>
<dbReference type="Gene3D" id="3.40.390.10">
    <property type="entry name" value="Collagenase (Catalytic Domain)"/>
    <property type="match status" value="1"/>
</dbReference>
<feature type="signal peptide" evidence="9">
    <location>
        <begin position="1"/>
        <end position="25"/>
    </location>
</feature>
<dbReference type="PROSITE" id="PS51885">
    <property type="entry name" value="NEPRILYSIN"/>
    <property type="match status" value="1"/>
</dbReference>
<dbReference type="Pfam" id="PF05649">
    <property type="entry name" value="Peptidase_M13_N"/>
    <property type="match status" value="1"/>
</dbReference>
<feature type="chain" id="PRO_5014354476" evidence="9">
    <location>
        <begin position="26"/>
        <end position="713"/>
    </location>
</feature>
<keyword evidence="9" id="KW-0732">Signal</keyword>
<comment type="similarity">
    <text evidence="2">Belongs to the venom metalloproteinase (M12B) family.</text>
</comment>